<protein>
    <submittedName>
        <fullName evidence="1">Uncharacterized protein</fullName>
    </submittedName>
</protein>
<evidence type="ECO:0000313" key="1">
    <source>
        <dbReference type="EMBL" id="AZA14131.1"/>
    </source>
</evidence>
<dbReference type="Proteomes" id="UP000269019">
    <property type="component" value="Chromosome"/>
</dbReference>
<sequence>MAEKFYLSCEVCPGFVDLAQDNRDGTRWRRYQPLWFETACRGSCIACLRIVKACQRMYLLQAREVAFVRYQQNTF</sequence>
<proteinExistence type="predicted"/>
<gene>
    <name evidence="1" type="ORF">CCHOA_08710</name>
</gene>
<accession>A0A3G6J7N9</accession>
<dbReference type="AlphaFoldDB" id="A0A3G6J7N9"/>
<organism evidence="1 2">
    <name type="scientific">Corynebacterium choanae</name>
    <dbReference type="NCBI Taxonomy" id="1862358"/>
    <lineage>
        <taxon>Bacteria</taxon>
        <taxon>Bacillati</taxon>
        <taxon>Actinomycetota</taxon>
        <taxon>Actinomycetes</taxon>
        <taxon>Mycobacteriales</taxon>
        <taxon>Corynebacteriaceae</taxon>
        <taxon>Corynebacterium</taxon>
    </lineage>
</organism>
<reference evidence="1 2" key="1">
    <citation type="submission" date="2018-11" db="EMBL/GenBank/DDBJ databases">
        <authorList>
            <person name="Kleinhagauer T."/>
            <person name="Glaeser S.P."/>
            <person name="Spergser J."/>
            <person name="Ruckert C."/>
            <person name="Kaempfer P."/>
            <person name="Busse H.-J."/>
        </authorList>
    </citation>
    <scope>NUCLEOTIDE SEQUENCE [LARGE SCALE GENOMIC DNA]</scope>
    <source>
        <strain evidence="1 2">200CH</strain>
    </source>
</reference>
<evidence type="ECO:0000313" key="2">
    <source>
        <dbReference type="Proteomes" id="UP000269019"/>
    </source>
</evidence>
<name>A0A3G6J7N9_9CORY</name>
<keyword evidence="2" id="KW-1185">Reference proteome</keyword>
<dbReference type="KEGG" id="ccho:CCHOA_08710"/>
<dbReference type="EMBL" id="CP033896">
    <property type="protein sequence ID" value="AZA14131.1"/>
    <property type="molecule type" value="Genomic_DNA"/>
</dbReference>